<dbReference type="PANTHER" id="PTHR22572">
    <property type="entry name" value="SUGAR-1-PHOSPHATE GUANYL TRANSFERASE"/>
    <property type="match status" value="1"/>
</dbReference>
<dbReference type="InterPro" id="IPR005835">
    <property type="entry name" value="NTP_transferase_dom"/>
</dbReference>
<keyword evidence="3" id="KW-1185">Reference proteome</keyword>
<evidence type="ECO:0000259" key="1">
    <source>
        <dbReference type="Pfam" id="PF00483"/>
    </source>
</evidence>
<gene>
    <name evidence="2" type="ORF">NZD86_03850</name>
</gene>
<dbReference type="InterPro" id="IPR029044">
    <property type="entry name" value="Nucleotide-diphossugar_trans"/>
</dbReference>
<sequence length="249" mass="28108">MKAVIMAGGRGTRLQPLTKRMPKPMLELLDRPTMEYIVELLAAHDFNDITITVCYMADAIRSYFSDGAEWGVRIRYQEESVPLGTAGGVKRLQHQLQETFIVTSGDGLTDFNLSQALEQHRRNGGIATLLLKEIHCPLGYGTVELDEGGRISKFVEKPHTWIDGQGYLVNTGIYILEPEVFDYIPDGEPFDFGRQLFPLLVERDIPIFGYEASGYWSDVGTLQQYYQTQLDMIHGRVKVNLPVEVASVY</sequence>
<dbReference type="SUPFAM" id="SSF53448">
    <property type="entry name" value="Nucleotide-diphospho-sugar transferases"/>
    <property type="match status" value="1"/>
</dbReference>
<dbReference type="InterPro" id="IPR050486">
    <property type="entry name" value="Mannose-1P_guanyltransferase"/>
</dbReference>
<feature type="domain" description="Nucleotidyl transferase" evidence="1">
    <location>
        <begin position="2"/>
        <end position="231"/>
    </location>
</feature>
<dbReference type="Pfam" id="PF00483">
    <property type="entry name" value="NTP_transferase"/>
    <property type="match status" value="1"/>
</dbReference>
<dbReference type="CDD" id="cd04181">
    <property type="entry name" value="NTP_transferase"/>
    <property type="match status" value="1"/>
</dbReference>
<evidence type="ECO:0000313" key="3">
    <source>
        <dbReference type="Proteomes" id="UP001164803"/>
    </source>
</evidence>
<dbReference type="RefSeq" id="WP_268045172.1">
    <property type="nucleotide sequence ID" value="NZ_CP104064.1"/>
</dbReference>
<dbReference type="Gene3D" id="3.90.550.10">
    <property type="entry name" value="Spore Coat Polysaccharide Biosynthesis Protein SpsA, Chain A"/>
    <property type="match status" value="1"/>
</dbReference>
<reference evidence="2" key="1">
    <citation type="submission" date="2022-08" db="EMBL/GenBank/DDBJ databases">
        <title>Alicyclobacillus dauci DSM2870, complete genome.</title>
        <authorList>
            <person name="Wang Q."/>
            <person name="Cai R."/>
            <person name="Wang Z."/>
        </authorList>
    </citation>
    <scope>NUCLEOTIDE SEQUENCE</scope>
    <source>
        <strain evidence="2">DSM 28700</strain>
    </source>
</reference>
<evidence type="ECO:0000313" key="2">
    <source>
        <dbReference type="EMBL" id="WAH37659.1"/>
    </source>
</evidence>
<dbReference type="Proteomes" id="UP001164803">
    <property type="component" value="Chromosome"/>
</dbReference>
<protein>
    <submittedName>
        <fullName evidence="2">Nucleotidyltransferase family protein</fullName>
    </submittedName>
</protein>
<proteinExistence type="predicted"/>
<accession>A0ABY6Z4G8</accession>
<dbReference type="EMBL" id="CP104064">
    <property type="protein sequence ID" value="WAH37659.1"/>
    <property type="molecule type" value="Genomic_DNA"/>
</dbReference>
<name>A0ABY6Z4G8_9BACL</name>
<organism evidence="2 3">
    <name type="scientific">Alicyclobacillus dauci</name>
    <dbReference type="NCBI Taxonomy" id="1475485"/>
    <lineage>
        <taxon>Bacteria</taxon>
        <taxon>Bacillati</taxon>
        <taxon>Bacillota</taxon>
        <taxon>Bacilli</taxon>
        <taxon>Bacillales</taxon>
        <taxon>Alicyclobacillaceae</taxon>
        <taxon>Alicyclobacillus</taxon>
    </lineage>
</organism>